<dbReference type="InterPro" id="IPR058715">
    <property type="entry name" value="PDDEXK_nuclease-rel"/>
</dbReference>
<dbReference type="Proteomes" id="UP000011669">
    <property type="component" value="Unassembled WGS sequence"/>
</dbReference>
<keyword evidence="2" id="KW-1185">Reference proteome</keyword>
<evidence type="ECO:0000313" key="1">
    <source>
        <dbReference type="EMBL" id="EMA42682.1"/>
    </source>
</evidence>
<gene>
    <name evidence="1" type="ORF">C449_16108</name>
</gene>
<dbReference type="EMBL" id="AOMD01000033">
    <property type="protein sequence ID" value="EMA42682.1"/>
    <property type="molecule type" value="Genomic_DNA"/>
</dbReference>
<reference evidence="1 2" key="1">
    <citation type="journal article" date="2014" name="PLoS Genet.">
        <title>Phylogenetically driven sequencing of extremely halophilic archaea reveals strategies for static and dynamic osmo-response.</title>
        <authorList>
            <person name="Becker E.A."/>
            <person name="Seitzer P.M."/>
            <person name="Tritt A."/>
            <person name="Larsen D."/>
            <person name="Krusor M."/>
            <person name="Yao A.I."/>
            <person name="Wu D."/>
            <person name="Madern D."/>
            <person name="Eisen J.A."/>
            <person name="Darling A.E."/>
            <person name="Facciotti M.T."/>
        </authorList>
    </citation>
    <scope>NUCLEOTIDE SEQUENCE [LARGE SCALE GENOMIC DNA]</scope>
    <source>
        <strain evidence="1 2">DSM 5350</strain>
    </source>
</reference>
<dbReference type="Pfam" id="PF25941">
    <property type="entry name" value="PDDEXK_16"/>
    <property type="match status" value="1"/>
</dbReference>
<protein>
    <submittedName>
        <fullName evidence="1">Uncharacterized protein</fullName>
    </submittedName>
</protein>
<dbReference type="PATRIC" id="fig|1227455.4.peg.3278"/>
<dbReference type="RefSeq" id="WP_006079077.1">
    <property type="nucleotide sequence ID" value="NZ_AOMD01000033.1"/>
</dbReference>
<proteinExistence type="predicted"/>
<organism evidence="1 2">
    <name type="scientific">Halococcus saccharolyticus DSM 5350</name>
    <dbReference type="NCBI Taxonomy" id="1227455"/>
    <lineage>
        <taxon>Archaea</taxon>
        <taxon>Methanobacteriati</taxon>
        <taxon>Methanobacteriota</taxon>
        <taxon>Stenosarchaea group</taxon>
        <taxon>Halobacteria</taxon>
        <taxon>Halobacteriales</taxon>
        <taxon>Halococcaceae</taxon>
        <taxon>Halococcus</taxon>
    </lineage>
</organism>
<comment type="caution">
    <text evidence="1">The sequence shown here is derived from an EMBL/GenBank/DDBJ whole genome shotgun (WGS) entry which is preliminary data.</text>
</comment>
<accession>M0MA62</accession>
<evidence type="ECO:0000313" key="2">
    <source>
        <dbReference type="Proteomes" id="UP000011669"/>
    </source>
</evidence>
<sequence>MTHPPEGNDNADWGRTAETAACERWPLERISGDADEPWWYDARVCERIDAAGEFGDVEPGTPVEVKVAKYRIPNDTPRRGRWLLRERAHEQLLSEDGEYVLGVRREGEGVGELVMRPAWWVDDLVTTWSPATARRSGRRVAQIPWSRVFEEGDEKGIASISITNKGGATS</sequence>
<dbReference type="InParanoid" id="M0MA62"/>
<dbReference type="OrthoDB" id="190864at2157"/>
<dbReference type="AlphaFoldDB" id="M0MA62"/>
<name>M0MA62_9EURY</name>